<evidence type="ECO:0008006" key="3">
    <source>
        <dbReference type="Google" id="ProtNLM"/>
    </source>
</evidence>
<dbReference type="EMBL" id="JAMQOL010000046">
    <property type="protein sequence ID" value="MCM4082167.1"/>
    <property type="molecule type" value="Genomic_DNA"/>
</dbReference>
<proteinExistence type="predicted"/>
<dbReference type="Proteomes" id="UP001523216">
    <property type="component" value="Unassembled WGS sequence"/>
</dbReference>
<gene>
    <name evidence="1" type="ORF">LXN57_31830</name>
</gene>
<protein>
    <recommendedName>
        <fullName evidence="3">DUF4915 domain-containing protein</fullName>
    </recommendedName>
</protein>
<organism evidence="1 2">
    <name type="scientific">Paractinoplanes hotanensis</name>
    <dbReference type="NCBI Taxonomy" id="2906497"/>
    <lineage>
        <taxon>Bacteria</taxon>
        <taxon>Bacillati</taxon>
        <taxon>Actinomycetota</taxon>
        <taxon>Actinomycetes</taxon>
        <taxon>Micromonosporales</taxon>
        <taxon>Micromonosporaceae</taxon>
        <taxon>Paractinoplanes</taxon>
    </lineage>
</organism>
<evidence type="ECO:0000313" key="2">
    <source>
        <dbReference type="Proteomes" id="UP001523216"/>
    </source>
</evidence>
<name>A0ABT0Y7Z2_9ACTN</name>
<accession>A0ABT0Y7Z2</accession>
<dbReference type="RefSeq" id="WP_251801881.1">
    <property type="nucleotide sequence ID" value="NZ_JAMQOL010000046.1"/>
</dbReference>
<sequence length="342" mass="37063">MFRRLDQQDLLVTAGPGSVVSRVSLREFADVSAIRWCGCQQQLIATAAPQGARVPDVHAGERGDLRLFRCDPQNGLWQQLYRGYAHDPVCLSGGRYAVHRGAGLTLLDQHGVVMREVKVGRFNWGPPALSVGPDGATVAWIHRTGDRSTLCVAGVGPGALTQFRTSAYRYAWLDAGTLVYLFGARPRLLDVSSGATRPFGTGLRAHVRRGSVIGATDQLQALAELAAAQLWEIYGEIQVVGADVWFTATVTEQCGPRRVDGLFRTDAAGETLHLVATMAPDDRVDGFLALPDRSVHLFLATYAGTTVVDRRRAAAGPMRDFLSAGWSPMLTGRQAVFGVHWL</sequence>
<comment type="caution">
    <text evidence="1">The sequence shown here is derived from an EMBL/GenBank/DDBJ whole genome shotgun (WGS) entry which is preliminary data.</text>
</comment>
<reference evidence="1 2" key="1">
    <citation type="submission" date="2022-06" db="EMBL/GenBank/DDBJ databases">
        <title>Actinoplanes abujensis sp. nov., isolated from Nigerian arid soil.</title>
        <authorList>
            <person name="Ding P."/>
        </authorList>
    </citation>
    <scope>NUCLEOTIDE SEQUENCE [LARGE SCALE GENOMIC DNA]</scope>
    <source>
        <strain evidence="2">TRM88002</strain>
    </source>
</reference>
<evidence type="ECO:0000313" key="1">
    <source>
        <dbReference type="EMBL" id="MCM4082167.1"/>
    </source>
</evidence>
<dbReference type="SUPFAM" id="SSF82171">
    <property type="entry name" value="DPP6 N-terminal domain-like"/>
    <property type="match status" value="1"/>
</dbReference>
<keyword evidence="2" id="KW-1185">Reference proteome</keyword>